<dbReference type="Gene3D" id="1.10.4080.10">
    <property type="entry name" value="ADP-ribosylation/Crystallin J1"/>
    <property type="match status" value="1"/>
</dbReference>
<dbReference type="AlphaFoldDB" id="A0A402CPR2"/>
<dbReference type="InterPro" id="IPR050792">
    <property type="entry name" value="ADP-ribosylglycohydrolase"/>
</dbReference>
<dbReference type="GO" id="GO:0046872">
    <property type="term" value="F:metal ion binding"/>
    <property type="evidence" value="ECO:0007669"/>
    <property type="project" value="UniProtKB-KW"/>
</dbReference>
<gene>
    <name evidence="2" type="ORF">CCAX7_48880</name>
</gene>
<feature type="binding site" evidence="1">
    <location>
        <position position="52"/>
    </location>
    <ligand>
        <name>Mg(2+)</name>
        <dbReference type="ChEBI" id="CHEBI:18420"/>
        <label>1</label>
    </ligand>
</feature>
<dbReference type="KEGG" id="ccot:CCAX7_48880"/>
<dbReference type="PANTHER" id="PTHR16222:SF12">
    <property type="entry name" value="ADP-RIBOSYLGLYCOHYDROLASE-RELATED"/>
    <property type="match status" value="1"/>
</dbReference>
<organism evidence="2 3">
    <name type="scientific">Capsulimonas corticalis</name>
    <dbReference type="NCBI Taxonomy" id="2219043"/>
    <lineage>
        <taxon>Bacteria</taxon>
        <taxon>Bacillati</taxon>
        <taxon>Armatimonadota</taxon>
        <taxon>Armatimonadia</taxon>
        <taxon>Capsulimonadales</taxon>
        <taxon>Capsulimonadaceae</taxon>
        <taxon>Capsulimonas</taxon>
    </lineage>
</organism>
<protein>
    <submittedName>
        <fullName evidence="2">Uncharacterized protein</fullName>
    </submittedName>
</protein>
<feature type="binding site" evidence="1">
    <location>
        <position position="290"/>
    </location>
    <ligand>
        <name>Mg(2+)</name>
        <dbReference type="ChEBI" id="CHEBI:18420"/>
        <label>1</label>
    </ligand>
</feature>
<comment type="cofactor">
    <cofactor evidence="1">
        <name>Mg(2+)</name>
        <dbReference type="ChEBI" id="CHEBI:18420"/>
    </cofactor>
    <text evidence="1">Binds 2 magnesium ions per subunit.</text>
</comment>
<dbReference type="RefSeq" id="WP_119319468.1">
    <property type="nucleotide sequence ID" value="NZ_AP025739.1"/>
</dbReference>
<name>A0A402CPR2_9BACT</name>
<proteinExistence type="predicted"/>
<dbReference type="OrthoDB" id="9798107at2"/>
<dbReference type="SUPFAM" id="SSF101478">
    <property type="entry name" value="ADP-ribosylglycohydrolase"/>
    <property type="match status" value="1"/>
</dbReference>
<sequence>MSHNASGCLYGLAFGDALGADTEFLQVERILAKYPPDGPSGLSGDPIRVTDDTQMAIAVGEALYRAGADLTPAVVEAELRKTFLRWFRSPDNNRSPGITCQRACENLEKGWDWRKSTIEESKGCGANMRVAPVGLMAADPATRAAIAQFQAALTHGHATGLAAADLTAEAIADLSSGGEPSGLSGRLREYAQRQSEVYHHEWLGDLWLQPMTKSPEAFIARGWEECLWRLDDLDAAMKSPNRDVDPCTLTGAGWVAEEAFATGLLCFLLFPDDPIAAIRRAAVSSGDSDSIACLTGAFAGAYHGLAAWPEDWIANIEYRDQLEKLGAYWDR</sequence>
<evidence type="ECO:0000256" key="1">
    <source>
        <dbReference type="PIRSR" id="PIRSR605502-1"/>
    </source>
</evidence>
<evidence type="ECO:0000313" key="3">
    <source>
        <dbReference type="Proteomes" id="UP000287394"/>
    </source>
</evidence>
<feature type="binding site" evidence="1">
    <location>
        <position position="50"/>
    </location>
    <ligand>
        <name>Mg(2+)</name>
        <dbReference type="ChEBI" id="CHEBI:18420"/>
        <label>1</label>
    </ligand>
</feature>
<dbReference type="Proteomes" id="UP000287394">
    <property type="component" value="Chromosome"/>
</dbReference>
<evidence type="ECO:0000313" key="2">
    <source>
        <dbReference type="EMBL" id="BDI32837.1"/>
    </source>
</evidence>
<feature type="binding site" evidence="1">
    <location>
        <position position="287"/>
    </location>
    <ligand>
        <name>Mg(2+)</name>
        <dbReference type="ChEBI" id="CHEBI:18420"/>
        <label>1</label>
    </ligand>
</feature>
<dbReference type="EMBL" id="AP025739">
    <property type="protein sequence ID" value="BDI32837.1"/>
    <property type="molecule type" value="Genomic_DNA"/>
</dbReference>
<dbReference type="Pfam" id="PF03747">
    <property type="entry name" value="ADP_ribosyl_GH"/>
    <property type="match status" value="1"/>
</dbReference>
<dbReference type="InterPro" id="IPR036705">
    <property type="entry name" value="Ribosyl_crysJ1_sf"/>
</dbReference>
<keyword evidence="1" id="KW-0460">Magnesium</keyword>
<keyword evidence="1" id="KW-0479">Metal-binding</keyword>
<feature type="binding site" evidence="1">
    <location>
        <position position="289"/>
    </location>
    <ligand>
        <name>Mg(2+)</name>
        <dbReference type="ChEBI" id="CHEBI:18420"/>
        <label>1</label>
    </ligand>
</feature>
<reference evidence="2 3" key="1">
    <citation type="journal article" date="2019" name="Int. J. Syst. Evol. Microbiol.">
        <title>Capsulimonas corticalis gen. nov., sp. nov., an aerobic capsulated bacterium, of a novel bacterial order, Capsulimonadales ord. nov., of the class Armatimonadia of the phylum Armatimonadetes.</title>
        <authorList>
            <person name="Li J."/>
            <person name="Kudo C."/>
            <person name="Tonouchi A."/>
        </authorList>
    </citation>
    <scope>NUCLEOTIDE SEQUENCE [LARGE SCALE GENOMIC DNA]</scope>
    <source>
        <strain evidence="2 3">AX-7</strain>
    </source>
</reference>
<dbReference type="InterPro" id="IPR005502">
    <property type="entry name" value="Ribosyl_crysJ1"/>
</dbReference>
<accession>A0A402CPR2</accession>
<dbReference type="PANTHER" id="PTHR16222">
    <property type="entry name" value="ADP-RIBOSYLGLYCOHYDROLASE"/>
    <property type="match status" value="1"/>
</dbReference>
<keyword evidence="3" id="KW-1185">Reference proteome</keyword>
<feature type="binding site" evidence="1">
    <location>
        <position position="51"/>
    </location>
    <ligand>
        <name>Mg(2+)</name>
        <dbReference type="ChEBI" id="CHEBI:18420"/>
        <label>1</label>
    </ligand>
</feature>